<dbReference type="RefSeq" id="WP_189058183.1">
    <property type="nucleotide sequence ID" value="NZ_BMMK01000013.1"/>
</dbReference>
<dbReference type="InterPro" id="IPR029068">
    <property type="entry name" value="Glyas_Bleomycin-R_OHBP_Dase"/>
</dbReference>
<dbReference type="Gene3D" id="3.10.180.10">
    <property type="entry name" value="2,3-Dihydroxybiphenyl 1,2-Dioxygenase, domain 1"/>
    <property type="match status" value="1"/>
</dbReference>
<dbReference type="PANTHER" id="PTHR34109">
    <property type="entry name" value="BNAUNNG04460D PROTEIN-RELATED"/>
    <property type="match status" value="1"/>
</dbReference>
<evidence type="ECO:0000259" key="1">
    <source>
        <dbReference type="Pfam" id="PF00903"/>
    </source>
</evidence>
<feature type="domain" description="Glyoxalase/fosfomycin resistance/dioxygenase" evidence="1">
    <location>
        <begin position="17"/>
        <end position="105"/>
    </location>
</feature>
<reference evidence="2" key="2">
    <citation type="submission" date="2020-09" db="EMBL/GenBank/DDBJ databases">
        <authorList>
            <person name="Sun Q."/>
            <person name="Zhou Y."/>
        </authorList>
    </citation>
    <scope>NUCLEOTIDE SEQUENCE</scope>
    <source>
        <strain evidence="2">CGMCC 4.5737</strain>
    </source>
</reference>
<organism evidence="2 3">
    <name type="scientific">Longimycelium tulufanense</name>
    <dbReference type="NCBI Taxonomy" id="907463"/>
    <lineage>
        <taxon>Bacteria</taxon>
        <taxon>Bacillati</taxon>
        <taxon>Actinomycetota</taxon>
        <taxon>Actinomycetes</taxon>
        <taxon>Pseudonocardiales</taxon>
        <taxon>Pseudonocardiaceae</taxon>
        <taxon>Longimycelium</taxon>
    </lineage>
</organism>
<dbReference type="EMBL" id="BMMK01000013">
    <property type="protein sequence ID" value="GGM57292.1"/>
    <property type="molecule type" value="Genomic_DNA"/>
</dbReference>
<dbReference type="PANTHER" id="PTHR34109:SF1">
    <property type="entry name" value="VOC DOMAIN-CONTAINING PROTEIN"/>
    <property type="match status" value="1"/>
</dbReference>
<sequence length="127" mass="13696">MPETREIFGAIERVCLDHHGKIIHAELQIADSVVLFCDELPEAGMRSPASVGGSPMAVSVQVPDADATYQRAVQAGATPIHPVETLFHGARVGGFTDPYGHNWQVLTHIEDVPPEEMQRRMASALGG</sequence>
<proteinExistence type="predicted"/>
<comment type="caution">
    <text evidence="2">The sequence shown here is derived from an EMBL/GenBank/DDBJ whole genome shotgun (WGS) entry which is preliminary data.</text>
</comment>
<dbReference type="InterPro" id="IPR004360">
    <property type="entry name" value="Glyas_Fos-R_dOase_dom"/>
</dbReference>
<dbReference type="Pfam" id="PF00903">
    <property type="entry name" value="Glyoxalase"/>
    <property type="match status" value="1"/>
</dbReference>
<reference evidence="2" key="1">
    <citation type="journal article" date="2014" name="Int. J. Syst. Evol. Microbiol.">
        <title>Complete genome sequence of Corynebacterium casei LMG S-19264T (=DSM 44701T), isolated from a smear-ripened cheese.</title>
        <authorList>
            <consortium name="US DOE Joint Genome Institute (JGI-PGF)"/>
            <person name="Walter F."/>
            <person name="Albersmeier A."/>
            <person name="Kalinowski J."/>
            <person name="Ruckert C."/>
        </authorList>
    </citation>
    <scope>NUCLEOTIDE SEQUENCE</scope>
    <source>
        <strain evidence="2">CGMCC 4.5737</strain>
    </source>
</reference>
<protein>
    <recommendedName>
        <fullName evidence="1">Glyoxalase/fosfomycin resistance/dioxygenase domain-containing protein</fullName>
    </recommendedName>
</protein>
<dbReference type="AlphaFoldDB" id="A0A8J3C8R3"/>
<keyword evidence="3" id="KW-1185">Reference proteome</keyword>
<evidence type="ECO:0000313" key="2">
    <source>
        <dbReference type="EMBL" id="GGM57292.1"/>
    </source>
</evidence>
<accession>A0A8J3C8R3</accession>
<gene>
    <name evidence="2" type="ORF">GCM10012275_30490</name>
</gene>
<dbReference type="SUPFAM" id="SSF54593">
    <property type="entry name" value="Glyoxalase/Bleomycin resistance protein/Dihydroxybiphenyl dioxygenase"/>
    <property type="match status" value="1"/>
</dbReference>
<dbReference type="Proteomes" id="UP000637578">
    <property type="component" value="Unassembled WGS sequence"/>
</dbReference>
<evidence type="ECO:0000313" key="3">
    <source>
        <dbReference type="Proteomes" id="UP000637578"/>
    </source>
</evidence>
<dbReference type="CDD" id="cd07246">
    <property type="entry name" value="VOC_like"/>
    <property type="match status" value="1"/>
</dbReference>
<name>A0A8J3C8R3_9PSEU</name>